<dbReference type="PANTHER" id="PTHR11691:SF73">
    <property type="entry name" value="INTERFERON BETA"/>
    <property type="match status" value="1"/>
</dbReference>
<keyword evidence="3" id="KW-0202">Cytokine</keyword>
<reference evidence="9" key="1">
    <citation type="submission" date="2022-03" db="EMBL/GenBank/DDBJ databases">
        <authorList>
            <person name="Alioto T."/>
            <person name="Alioto T."/>
            <person name="Gomez Garrido J."/>
        </authorList>
    </citation>
    <scope>NUCLEOTIDE SEQUENCE</scope>
</reference>
<evidence type="ECO:0000256" key="8">
    <source>
        <dbReference type="SAM" id="SignalP"/>
    </source>
</evidence>
<evidence type="ECO:0000256" key="7">
    <source>
        <dbReference type="ARBA" id="ARBA00023157"/>
    </source>
</evidence>
<comment type="similarity">
    <text evidence="2">Belongs to the alpha/beta interferon family.</text>
</comment>
<dbReference type="Pfam" id="PF00143">
    <property type="entry name" value="Interferon"/>
    <property type="match status" value="1"/>
</dbReference>
<dbReference type="InterPro" id="IPR000471">
    <property type="entry name" value="Interferon_alpha/beta/delta"/>
</dbReference>
<dbReference type="GO" id="GO:0005615">
    <property type="term" value="C:extracellular space"/>
    <property type="evidence" value="ECO:0007669"/>
    <property type="project" value="UniProtKB-KW"/>
</dbReference>
<dbReference type="GO" id="GO:0005126">
    <property type="term" value="F:cytokine receptor binding"/>
    <property type="evidence" value="ECO:0007669"/>
    <property type="project" value="InterPro"/>
</dbReference>
<dbReference type="PANTHER" id="PTHR11691">
    <property type="entry name" value="TYPE I INTERFERON"/>
    <property type="match status" value="1"/>
</dbReference>
<keyword evidence="10" id="KW-1185">Reference proteome</keyword>
<organism evidence="9 10">
    <name type="scientific">Pelobates cultripes</name>
    <name type="common">Western spadefoot toad</name>
    <dbReference type="NCBI Taxonomy" id="61616"/>
    <lineage>
        <taxon>Eukaryota</taxon>
        <taxon>Metazoa</taxon>
        <taxon>Chordata</taxon>
        <taxon>Craniata</taxon>
        <taxon>Vertebrata</taxon>
        <taxon>Euteleostomi</taxon>
        <taxon>Amphibia</taxon>
        <taxon>Batrachia</taxon>
        <taxon>Anura</taxon>
        <taxon>Pelobatoidea</taxon>
        <taxon>Pelobatidae</taxon>
        <taxon>Pelobates</taxon>
    </lineage>
</organism>
<dbReference type="EMBL" id="OW240917">
    <property type="protein sequence ID" value="CAH2302929.1"/>
    <property type="molecule type" value="Genomic_DNA"/>
</dbReference>
<comment type="subcellular location">
    <subcellularLocation>
        <location evidence="1">Secreted</location>
    </subcellularLocation>
</comment>
<name>A0AAD1SN69_PELCU</name>
<evidence type="ECO:0000256" key="3">
    <source>
        <dbReference type="ARBA" id="ARBA00022514"/>
    </source>
</evidence>
<keyword evidence="5 8" id="KW-0732">Signal</keyword>
<gene>
    <name evidence="9" type="ORF">PECUL_23A044747</name>
</gene>
<dbReference type="Proteomes" id="UP001295444">
    <property type="component" value="Chromosome 06"/>
</dbReference>
<evidence type="ECO:0000313" key="9">
    <source>
        <dbReference type="EMBL" id="CAH2302929.1"/>
    </source>
</evidence>
<accession>A0AAD1SN69</accession>
<evidence type="ECO:0000256" key="6">
    <source>
        <dbReference type="ARBA" id="ARBA00023118"/>
    </source>
</evidence>
<evidence type="ECO:0000256" key="5">
    <source>
        <dbReference type="ARBA" id="ARBA00022729"/>
    </source>
</evidence>
<dbReference type="GO" id="GO:0006955">
    <property type="term" value="P:immune response"/>
    <property type="evidence" value="ECO:0007669"/>
    <property type="project" value="UniProtKB-ARBA"/>
</dbReference>
<dbReference type="GO" id="GO:0005125">
    <property type="term" value="F:cytokine activity"/>
    <property type="evidence" value="ECO:0007669"/>
    <property type="project" value="UniProtKB-KW"/>
</dbReference>
<keyword evidence="6" id="KW-0051">Antiviral defense</keyword>
<keyword evidence="4" id="KW-0964">Secreted</keyword>
<dbReference type="AlphaFoldDB" id="A0AAD1SN69"/>
<protein>
    <submittedName>
        <fullName evidence="9">Type I interferon 4</fullName>
    </submittedName>
</protein>
<feature type="signal peptide" evidence="8">
    <location>
        <begin position="1"/>
        <end position="22"/>
    </location>
</feature>
<proteinExistence type="inferred from homology"/>
<dbReference type="InterPro" id="IPR009079">
    <property type="entry name" value="4_helix_cytokine-like_core"/>
</dbReference>
<dbReference type="GO" id="GO:0051607">
    <property type="term" value="P:defense response to virus"/>
    <property type="evidence" value="ECO:0007669"/>
    <property type="project" value="UniProtKB-KW"/>
</dbReference>
<sequence length="194" mass="22608">MKTLIVSWRILFFSSLVSVIYSQNCKWLRPQQEYLSKQILQTFNQMSSFGTSSGICSQSSTILPNIDDLYNFSQDEDAIIIASEVTKQTIGFYKKHNEKLKCNKKVWERLHELLNYQENQLNDCIPEGAENSQIKQRLSEYFNVLEQIVNEKDDSCVHMIVQLTIKKNLQLVAQLSFRMRSRLLQKSSQSDNVI</sequence>
<dbReference type="SUPFAM" id="SSF47266">
    <property type="entry name" value="4-helical cytokines"/>
    <property type="match status" value="1"/>
</dbReference>
<evidence type="ECO:0000313" key="10">
    <source>
        <dbReference type="Proteomes" id="UP001295444"/>
    </source>
</evidence>
<dbReference type="Gene3D" id="1.20.1250.10">
    <property type="match status" value="1"/>
</dbReference>
<keyword evidence="7" id="KW-1015">Disulfide bond</keyword>
<evidence type="ECO:0000256" key="2">
    <source>
        <dbReference type="ARBA" id="ARBA00011033"/>
    </source>
</evidence>
<evidence type="ECO:0000256" key="1">
    <source>
        <dbReference type="ARBA" id="ARBA00004613"/>
    </source>
</evidence>
<evidence type="ECO:0000256" key="4">
    <source>
        <dbReference type="ARBA" id="ARBA00022525"/>
    </source>
</evidence>
<feature type="chain" id="PRO_5041970018" evidence="8">
    <location>
        <begin position="23"/>
        <end position="194"/>
    </location>
</feature>